<organism evidence="1 2">
    <name type="scientific">Dorcoceras hygrometricum</name>
    <dbReference type="NCBI Taxonomy" id="472368"/>
    <lineage>
        <taxon>Eukaryota</taxon>
        <taxon>Viridiplantae</taxon>
        <taxon>Streptophyta</taxon>
        <taxon>Embryophyta</taxon>
        <taxon>Tracheophyta</taxon>
        <taxon>Spermatophyta</taxon>
        <taxon>Magnoliopsida</taxon>
        <taxon>eudicotyledons</taxon>
        <taxon>Gunneridae</taxon>
        <taxon>Pentapetalae</taxon>
        <taxon>asterids</taxon>
        <taxon>lamiids</taxon>
        <taxon>Lamiales</taxon>
        <taxon>Gesneriaceae</taxon>
        <taxon>Didymocarpoideae</taxon>
        <taxon>Trichosporeae</taxon>
        <taxon>Loxocarpinae</taxon>
        <taxon>Dorcoceras</taxon>
    </lineage>
</organism>
<reference evidence="1 2" key="1">
    <citation type="journal article" date="2015" name="Proc. Natl. Acad. Sci. U.S.A.">
        <title>The resurrection genome of Boea hygrometrica: A blueprint for survival of dehydration.</title>
        <authorList>
            <person name="Xiao L."/>
            <person name="Yang G."/>
            <person name="Zhang L."/>
            <person name="Yang X."/>
            <person name="Zhao S."/>
            <person name="Ji Z."/>
            <person name="Zhou Q."/>
            <person name="Hu M."/>
            <person name="Wang Y."/>
            <person name="Chen M."/>
            <person name="Xu Y."/>
            <person name="Jin H."/>
            <person name="Xiao X."/>
            <person name="Hu G."/>
            <person name="Bao F."/>
            <person name="Hu Y."/>
            <person name="Wan P."/>
            <person name="Li L."/>
            <person name="Deng X."/>
            <person name="Kuang T."/>
            <person name="Xiang C."/>
            <person name="Zhu J.K."/>
            <person name="Oliver M.J."/>
            <person name="He Y."/>
        </authorList>
    </citation>
    <scope>NUCLEOTIDE SEQUENCE [LARGE SCALE GENOMIC DNA]</scope>
    <source>
        <strain evidence="2">cv. XS01</strain>
    </source>
</reference>
<keyword evidence="2" id="KW-1185">Reference proteome</keyword>
<evidence type="ECO:0000313" key="1">
    <source>
        <dbReference type="EMBL" id="KZV47543.1"/>
    </source>
</evidence>
<gene>
    <name evidence="1" type="ORF">F511_32689</name>
</gene>
<accession>A0A2Z7CLA9</accession>
<proteinExistence type="predicted"/>
<evidence type="ECO:0000313" key="2">
    <source>
        <dbReference type="Proteomes" id="UP000250235"/>
    </source>
</evidence>
<dbReference type="AlphaFoldDB" id="A0A2Z7CLA9"/>
<dbReference type="EMBL" id="KQ995263">
    <property type="protein sequence ID" value="KZV47543.1"/>
    <property type="molecule type" value="Genomic_DNA"/>
</dbReference>
<sequence>MNAYLCDVSVSGEIRVLGVTTLSLLDSGAIHLFKFEYVHTEDGFCSGELGSSSRREQI</sequence>
<dbReference type="Proteomes" id="UP000250235">
    <property type="component" value="Unassembled WGS sequence"/>
</dbReference>
<protein>
    <submittedName>
        <fullName evidence="1">Uncharacterized protein</fullName>
    </submittedName>
</protein>
<dbReference type="OrthoDB" id="1436782at2759"/>
<name>A0A2Z7CLA9_9LAMI</name>